<dbReference type="OrthoDB" id="610933at2"/>
<dbReference type="Proteomes" id="UP000013909">
    <property type="component" value="Unassembled WGS sequence"/>
</dbReference>
<protein>
    <submittedName>
        <fullName evidence="2">Uncharacterized protein</fullName>
    </submittedName>
</protein>
<gene>
    <name evidence="2" type="ORF">ADIS_3831</name>
</gene>
<comment type="caution">
    <text evidence="2">The sequence shown here is derived from an EMBL/GenBank/DDBJ whole genome shotgun (WGS) entry which is preliminary data.</text>
</comment>
<proteinExistence type="predicted"/>
<name>R7ZNI3_9BACT</name>
<keyword evidence="3" id="KW-1185">Reference proteome</keyword>
<evidence type="ECO:0000313" key="3">
    <source>
        <dbReference type="Proteomes" id="UP000013909"/>
    </source>
</evidence>
<dbReference type="RefSeq" id="WP_010855958.1">
    <property type="nucleotide sequence ID" value="NZ_AQHR01000099.1"/>
</dbReference>
<organism evidence="2 3">
    <name type="scientific">Lunatimonas lonarensis</name>
    <dbReference type="NCBI Taxonomy" id="1232681"/>
    <lineage>
        <taxon>Bacteria</taxon>
        <taxon>Pseudomonadati</taxon>
        <taxon>Bacteroidota</taxon>
        <taxon>Cytophagia</taxon>
        <taxon>Cytophagales</taxon>
        <taxon>Cyclobacteriaceae</taxon>
    </lineage>
</organism>
<dbReference type="STRING" id="1232681.ADIS_3831"/>
<sequence length="1444" mass="165400">MSVATEEKKQVKSGRIVLRVLIALVVLIGVAQAVFYFGSDWLLRGFIQRQVDEISGGKYRVEFEDFQVSLVERGFYLKGFLLSPTDSTLFEQINATVYQVDIPELSVKGLGFRFRDKVLTVGRIRLREPMIHFQQPASGVDTVQVDITPLRQLELEIQRSFGENLQDILVREVYIDDADLFLANFISQRSITAEETNLYVKNLKLAQVDQSIPFNAEGFAFDLKNFEMLLADSIHRVSATSVRISSLDKSIDVDKVRIIPDRDREALVYYEIDLDNLELRDADIDQIFYTSDVNIGNLRLVEPHFVLYTDRLTAEPDSVDRDVNLYGLIQNILSSISIENLNIQSGYFLQRGVNDSNRNRIEAEEIFFHMMRVYIGDDLQRRENQFFYADEAELDISNVRLALADGVHWVSGESVMISSLEDKISMEKIRIRPELGQDEDPDIAIFEVEVPFLNFNNANLKKVYNQNVVDVEELRITSPKVVFRDLKGRESATKADASSLRDLLGEYLRAVYVQNLEISDGRLVMDNHLRIRQDSLSFGSIDLVLRNFRLDETIDMQGGDNKLFFAEHLRLDIQDYALKLSDNLHLFSAGRILIDTERDLVDVEDFRLEPFSKEEAPVILERYGRTTILDVEIPRFTAFGVDIPTAYFDEILNIKHIDIPSPTIKWTRFMKREMEEVETDPGQKVDRSDIFNILTSYFSKVSVDSLTLNEGSFAYDNFVNEAFQSFAENDISITIKRFYLDEEVDTSDASILFAEEVDISLNNYVFNIADGRYQVIADRIAFNSAKEEISTFNVRLRPQRRLDGKVSISATIPDMSFGGVDLEAFLFENRLELDRLRLVDADVKLSINRDVDEEDDSGRRRERNLPKTIDAVQIADISAQNARLNVFYNEEGKDIELIKTGINIAFAGFMLDSVKLAEGDIAALFRNMALEVDDFSLALKDSIHTVNFSSIELDVDRDLIVLENLNVVPRRFDSEKGRPVIQATVPKASITTKSLRTLQQTGDLEIILLQLTNPQLNIYLDKDEIAQLKPEEEKEKIRQAVLQSLNIQSLQILNGELSIREKANQEEINNLRNISILLSELSFDLTSSQQINTQFLLNNDYQFELNDYEIKLPDSLNTVLIEKILLSEDQLIAEGVWLKPRYGRYHYSRIVGEQVDVADVRVERLVFDGLDVKSFIDSQKIIAASLRIQQPAAFIFRDKRLPRPEDVFKKMPQQLMMELEAHVEVDEIIVENGSLTYEEFPENGMVPGRISFTELEASLRPFHLRKGNGERETMRLDATMMLNHAARLNVNLLLGFEDPYPVQVEASVGEFKLAEINSILETNAFITVETGVIRRGEWYFTADKNRAIGEMTLQYNDLKVRLLDERTLEVAGGRKGVLTFVVNVLALRSNNPRKLFNRLVSSTIYHRRDTDKFIFNYMWRATFSGLMGSSGIGQPKIPRKEEDE</sequence>
<evidence type="ECO:0000256" key="1">
    <source>
        <dbReference type="SAM" id="Phobius"/>
    </source>
</evidence>
<keyword evidence="1" id="KW-1133">Transmembrane helix</keyword>
<keyword evidence="1" id="KW-0812">Transmembrane</keyword>
<feature type="transmembrane region" description="Helical" evidence="1">
    <location>
        <begin position="16"/>
        <end position="38"/>
    </location>
</feature>
<reference evidence="2 3" key="1">
    <citation type="submission" date="2013-02" db="EMBL/GenBank/DDBJ databases">
        <title>A novel strain isolated from Lonar lake, Maharashtra, India.</title>
        <authorList>
            <person name="Singh A."/>
        </authorList>
    </citation>
    <scope>NUCLEOTIDE SEQUENCE [LARGE SCALE GENOMIC DNA]</scope>
    <source>
        <strain evidence="2 3">AK24</strain>
    </source>
</reference>
<evidence type="ECO:0000313" key="2">
    <source>
        <dbReference type="EMBL" id="EON75681.1"/>
    </source>
</evidence>
<dbReference type="EMBL" id="AQHR01000099">
    <property type="protein sequence ID" value="EON75681.1"/>
    <property type="molecule type" value="Genomic_DNA"/>
</dbReference>
<keyword evidence="1" id="KW-0472">Membrane</keyword>
<accession>R7ZNI3</accession>